<dbReference type="RefSeq" id="WP_258799552.1">
    <property type="nucleotide sequence ID" value="NZ_JANTHX010000008.1"/>
</dbReference>
<protein>
    <submittedName>
        <fullName evidence="7">2-phospho-L-lactate guanylyltransferase</fullName>
        <ecNumber evidence="7">2.7.7.68</ecNumber>
    </submittedName>
</protein>
<accession>A0ABT1ZI76</accession>
<keyword evidence="3" id="KW-0547">Nucleotide-binding</keyword>
<dbReference type="Proteomes" id="UP001205337">
    <property type="component" value="Unassembled WGS sequence"/>
</dbReference>
<dbReference type="InterPro" id="IPR002835">
    <property type="entry name" value="CofC"/>
</dbReference>
<dbReference type="PANTHER" id="PTHR40392">
    <property type="entry name" value="2-PHOSPHO-L-LACTATE GUANYLYLTRANSFERASE"/>
    <property type="match status" value="1"/>
</dbReference>
<dbReference type="SUPFAM" id="SSF53448">
    <property type="entry name" value="Nucleotide-diphospho-sugar transferases"/>
    <property type="match status" value="1"/>
</dbReference>
<dbReference type="InterPro" id="IPR025877">
    <property type="entry name" value="MobA-like_NTP_Trfase"/>
</dbReference>
<name>A0ABT1ZI76_9MICO</name>
<dbReference type="InterPro" id="IPR029044">
    <property type="entry name" value="Nucleotide-diphossugar_trans"/>
</dbReference>
<evidence type="ECO:0000256" key="4">
    <source>
        <dbReference type="ARBA" id="ARBA00023134"/>
    </source>
</evidence>
<evidence type="ECO:0000256" key="1">
    <source>
        <dbReference type="ARBA" id="ARBA00022679"/>
    </source>
</evidence>
<keyword evidence="1 7" id="KW-0808">Transferase</keyword>
<keyword evidence="8" id="KW-1185">Reference proteome</keyword>
<dbReference type="EC" id="2.7.7.68" evidence="7"/>
<evidence type="ECO:0000256" key="5">
    <source>
        <dbReference type="SAM" id="MobiDB-lite"/>
    </source>
</evidence>
<evidence type="ECO:0000256" key="3">
    <source>
        <dbReference type="ARBA" id="ARBA00022741"/>
    </source>
</evidence>
<evidence type="ECO:0000259" key="6">
    <source>
        <dbReference type="Pfam" id="PF12804"/>
    </source>
</evidence>
<dbReference type="GO" id="GO:0043814">
    <property type="term" value="F:phospholactate guanylyltransferase activity"/>
    <property type="evidence" value="ECO:0007669"/>
    <property type="project" value="UniProtKB-EC"/>
</dbReference>
<dbReference type="Gene3D" id="3.90.550.10">
    <property type="entry name" value="Spore Coat Polysaccharide Biosynthesis Protein SpsA, Chain A"/>
    <property type="match status" value="1"/>
</dbReference>
<evidence type="ECO:0000313" key="8">
    <source>
        <dbReference type="Proteomes" id="UP001205337"/>
    </source>
</evidence>
<feature type="compositionally biased region" description="Basic and acidic residues" evidence="5">
    <location>
        <begin position="177"/>
        <end position="186"/>
    </location>
</feature>
<reference evidence="7 8" key="1">
    <citation type="submission" date="2022-08" db="EMBL/GenBank/DDBJ databases">
        <authorList>
            <person name="Li F."/>
        </authorList>
    </citation>
    <scope>NUCLEOTIDE SEQUENCE [LARGE SCALE GENOMIC DNA]</scope>
    <source>
        <strain evidence="7 8">10F1B-8-1</strain>
    </source>
</reference>
<evidence type="ECO:0000256" key="2">
    <source>
        <dbReference type="ARBA" id="ARBA00022695"/>
    </source>
</evidence>
<evidence type="ECO:0000313" key="7">
    <source>
        <dbReference type="EMBL" id="MCS0500393.1"/>
    </source>
</evidence>
<keyword evidence="2 7" id="KW-0548">Nucleotidyltransferase</keyword>
<proteinExistence type="predicted"/>
<dbReference type="NCBIfam" id="TIGR03552">
    <property type="entry name" value="F420_cofC"/>
    <property type="match status" value="1"/>
</dbReference>
<gene>
    <name evidence="7" type="primary">cofC</name>
    <name evidence="7" type="ORF">NUH29_12630</name>
</gene>
<dbReference type="EMBL" id="JANTHX010000008">
    <property type="protein sequence ID" value="MCS0500393.1"/>
    <property type="molecule type" value="Genomic_DNA"/>
</dbReference>
<comment type="caution">
    <text evidence="7">The sequence shown here is derived from an EMBL/GenBank/DDBJ whole genome shotgun (WGS) entry which is preliminary data.</text>
</comment>
<organism evidence="7 8">
    <name type="scientific">Protaetiibacter mangrovi</name>
    <dbReference type="NCBI Taxonomy" id="2970926"/>
    <lineage>
        <taxon>Bacteria</taxon>
        <taxon>Bacillati</taxon>
        <taxon>Actinomycetota</taxon>
        <taxon>Actinomycetes</taxon>
        <taxon>Micrococcales</taxon>
        <taxon>Microbacteriaceae</taxon>
        <taxon>Protaetiibacter</taxon>
    </lineage>
</organism>
<dbReference type="PANTHER" id="PTHR40392:SF1">
    <property type="entry name" value="2-PHOSPHO-L-LACTATE GUANYLYLTRANSFERASE"/>
    <property type="match status" value="1"/>
</dbReference>
<sequence>MPHRIPNAERWSIVIPVKPAGIGKSRLGASPGLARAIALDSIEAVLRAPGVGRVVVVTADAELPAELAGIASEAAELVLVLEREPAGISAAITSGLTEAMSGPRAVLLGDVPALDPAELDAALAAAGQHPRSFVPDADGAGTVLVTAREGVPFVEAFGPGSAAAHRELGLAELPVDRESGLRRDVDTPEQLAEVVRRSPRSRTARVAAQPA</sequence>
<feature type="domain" description="MobA-like NTP transferase" evidence="6">
    <location>
        <begin position="44"/>
        <end position="156"/>
    </location>
</feature>
<keyword evidence="4" id="KW-0342">GTP-binding</keyword>
<feature type="region of interest" description="Disordered" evidence="5">
    <location>
        <begin position="177"/>
        <end position="211"/>
    </location>
</feature>
<dbReference type="Pfam" id="PF12804">
    <property type="entry name" value="NTP_transf_3"/>
    <property type="match status" value="1"/>
</dbReference>